<keyword evidence="1" id="KW-0443">Lipid metabolism</keyword>
<dbReference type="EMBL" id="CP049056">
    <property type="protein sequence ID" value="QIE54073.1"/>
    <property type="molecule type" value="Genomic_DNA"/>
</dbReference>
<dbReference type="InterPro" id="IPR001753">
    <property type="entry name" value="Enoyl-CoA_hydra/iso"/>
</dbReference>
<evidence type="ECO:0000256" key="1">
    <source>
        <dbReference type="ARBA" id="ARBA00023098"/>
    </source>
</evidence>
<evidence type="ECO:0000313" key="3">
    <source>
        <dbReference type="EMBL" id="QIE54073.1"/>
    </source>
</evidence>
<dbReference type="GO" id="GO:0006635">
    <property type="term" value="P:fatty acid beta-oxidation"/>
    <property type="evidence" value="ECO:0007669"/>
    <property type="project" value="TreeGrafter"/>
</dbReference>
<proteinExistence type="predicted"/>
<dbReference type="PANTHER" id="PTHR11941:SF169">
    <property type="entry name" value="(7AS)-7A-METHYL-1,5-DIOXO-2,3,5,6,7,7A-HEXAHYDRO-1H-INDENE-CARBOXYL-COA HYDROLASE"/>
    <property type="match status" value="1"/>
</dbReference>
<accession>A0A7L5BTI4</accession>
<dbReference type="CDD" id="cd06558">
    <property type="entry name" value="crotonase-like"/>
    <property type="match status" value="1"/>
</dbReference>
<dbReference type="GO" id="GO:0016829">
    <property type="term" value="F:lyase activity"/>
    <property type="evidence" value="ECO:0007669"/>
    <property type="project" value="UniProtKB-KW"/>
</dbReference>
<dbReference type="InterPro" id="IPR029045">
    <property type="entry name" value="ClpP/crotonase-like_dom_sf"/>
</dbReference>
<dbReference type="SUPFAM" id="SSF52096">
    <property type="entry name" value="ClpP/crotonase"/>
    <property type="match status" value="1"/>
</dbReference>
<dbReference type="Pfam" id="PF00378">
    <property type="entry name" value="ECH_1"/>
    <property type="match status" value="1"/>
</dbReference>
<dbReference type="AlphaFoldDB" id="A0A7L5BTI4"/>
<keyword evidence="2" id="KW-0456">Lyase</keyword>
<protein>
    <submittedName>
        <fullName evidence="3">Enoyl-CoA hydratase/isomerase family protein</fullName>
    </submittedName>
</protein>
<evidence type="ECO:0000256" key="2">
    <source>
        <dbReference type="ARBA" id="ARBA00023239"/>
    </source>
</evidence>
<organism evidence="3 4">
    <name type="scientific">Pikeienuella piscinae</name>
    <dbReference type="NCBI Taxonomy" id="2748098"/>
    <lineage>
        <taxon>Bacteria</taxon>
        <taxon>Pseudomonadati</taxon>
        <taxon>Pseudomonadota</taxon>
        <taxon>Alphaproteobacteria</taxon>
        <taxon>Rhodobacterales</taxon>
        <taxon>Paracoccaceae</taxon>
        <taxon>Pikeienuella</taxon>
    </lineage>
</organism>
<sequence>MDEVTVEWRAGETPDAGRIAVVRFDRGHRANPLALSTMRALTEAARGFEGDARLAAVVLTGRAENFCLGFDLKDAETAALLDLSLAERREVLRTGRRMCRAWAEIEALTISVISGWCVGGGLALAAATDLRVSTLKSNFYAPEIERGMNMSWGSIPRIVDLVGPSKAKRLLILAERIDAERAAAWGLLDEIAENPMEAALAMAARAAAMPAAPARMIKRGIDAYASALAESASHADSDQFALAQTGPDYAEGVASFIEGRPPRFPG</sequence>
<dbReference type="PANTHER" id="PTHR11941">
    <property type="entry name" value="ENOYL-COA HYDRATASE-RELATED"/>
    <property type="match status" value="1"/>
</dbReference>
<evidence type="ECO:0000313" key="4">
    <source>
        <dbReference type="Proteomes" id="UP000503336"/>
    </source>
</evidence>
<dbReference type="KEGG" id="hdh:G5B40_00615"/>
<gene>
    <name evidence="3" type="ORF">G5B40_00615</name>
</gene>
<keyword evidence="3" id="KW-0413">Isomerase</keyword>
<dbReference type="RefSeq" id="WP_165093735.1">
    <property type="nucleotide sequence ID" value="NZ_CP049056.1"/>
</dbReference>
<dbReference type="GO" id="GO:0016853">
    <property type="term" value="F:isomerase activity"/>
    <property type="evidence" value="ECO:0007669"/>
    <property type="project" value="UniProtKB-KW"/>
</dbReference>
<keyword evidence="4" id="KW-1185">Reference proteome</keyword>
<name>A0A7L5BTI4_9RHOB</name>
<reference evidence="3 4" key="1">
    <citation type="submission" date="2020-02" db="EMBL/GenBank/DDBJ databases">
        <title>complete genome sequence of Rhodobacteraceae bacterium.</title>
        <authorList>
            <person name="Park J."/>
            <person name="Kim Y.-S."/>
            <person name="Kim K.-H."/>
        </authorList>
    </citation>
    <scope>NUCLEOTIDE SEQUENCE [LARGE SCALE GENOMIC DNA]</scope>
    <source>
        <strain evidence="3 4">RR4-56</strain>
    </source>
</reference>
<dbReference type="Proteomes" id="UP000503336">
    <property type="component" value="Chromosome"/>
</dbReference>
<dbReference type="Gene3D" id="3.90.226.10">
    <property type="entry name" value="2-enoyl-CoA Hydratase, Chain A, domain 1"/>
    <property type="match status" value="1"/>
</dbReference>